<evidence type="ECO:0000313" key="10">
    <source>
        <dbReference type="Proteomes" id="UP000075357"/>
    </source>
</evidence>
<comment type="subcellular location">
    <subcellularLocation>
        <location evidence="1">Membrane</location>
        <topology evidence="1">Multi-pass membrane protein</topology>
    </subcellularLocation>
</comment>
<evidence type="ECO:0000256" key="3">
    <source>
        <dbReference type="ARBA" id="ARBA00022448"/>
    </source>
</evidence>
<feature type="transmembrane region" description="Helical" evidence="8">
    <location>
        <begin position="62"/>
        <end position="80"/>
    </location>
</feature>
<feature type="transmembrane region" description="Helical" evidence="8">
    <location>
        <begin position="167"/>
        <end position="186"/>
    </location>
</feature>
<reference evidence="9 10" key="1">
    <citation type="submission" date="2016-01" db="EMBL/GenBank/DDBJ databases">
        <title>Draft genome sequences of Microbacterium laevaniformans LCDC 91-0039 and the type strain of Microbacterium hominis LCDC 84-209.</title>
        <authorList>
            <person name="Bernier A.-M."/>
            <person name="Bernard K."/>
        </authorList>
    </citation>
    <scope>NUCLEOTIDE SEQUENCE [LARGE SCALE GENOMIC DNA]</scope>
    <source>
        <strain evidence="9 10">LCDC 91-0039</strain>
    </source>
</reference>
<dbReference type="AlphaFoldDB" id="A0A150H5Y4"/>
<evidence type="ECO:0000313" key="9">
    <source>
        <dbReference type="EMBL" id="KXZ57537.1"/>
    </source>
</evidence>
<gene>
    <name evidence="9" type="ORF">Mlaev_02724</name>
</gene>
<organism evidence="9 10">
    <name type="scientific">Microbacterium laevaniformans</name>
    <dbReference type="NCBI Taxonomy" id="36807"/>
    <lineage>
        <taxon>Bacteria</taxon>
        <taxon>Bacillati</taxon>
        <taxon>Actinomycetota</taxon>
        <taxon>Actinomycetes</taxon>
        <taxon>Micrococcales</taxon>
        <taxon>Microbacteriaceae</taxon>
        <taxon>Microbacterium</taxon>
    </lineage>
</organism>
<evidence type="ECO:0000256" key="7">
    <source>
        <dbReference type="PIRNR" id="PIRNR002744"/>
    </source>
</evidence>
<dbReference type="Gene3D" id="1.10.4160.10">
    <property type="entry name" value="Hydantoin permease"/>
    <property type="match status" value="1"/>
</dbReference>
<feature type="transmembrane region" description="Helical" evidence="8">
    <location>
        <begin position="141"/>
        <end position="160"/>
    </location>
</feature>
<dbReference type="CDD" id="cd11484">
    <property type="entry name" value="SLC-NCS1sbd_CobB-like"/>
    <property type="match status" value="1"/>
</dbReference>
<evidence type="ECO:0000256" key="6">
    <source>
        <dbReference type="ARBA" id="ARBA00023136"/>
    </source>
</evidence>
<dbReference type="PIRSF" id="PIRSF002744">
    <property type="entry name" value="Pur-cyt_permease"/>
    <property type="match status" value="1"/>
</dbReference>
<feature type="transmembrane region" description="Helical" evidence="8">
    <location>
        <begin position="356"/>
        <end position="377"/>
    </location>
</feature>
<keyword evidence="5 8" id="KW-1133">Transmembrane helix</keyword>
<feature type="transmembrane region" description="Helical" evidence="8">
    <location>
        <begin position="198"/>
        <end position="221"/>
    </location>
</feature>
<protein>
    <submittedName>
        <fullName evidence="9">Cytosine permease</fullName>
    </submittedName>
</protein>
<evidence type="ECO:0000256" key="8">
    <source>
        <dbReference type="SAM" id="Phobius"/>
    </source>
</evidence>
<name>A0A150H5Y4_9MICO</name>
<keyword evidence="3 7" id="KW-0813">Transport</keyword>
<accession>A0A150H5Y4</accession>
<dbReference type="InterPro" id="IPR001248">
    <property type="entry name" value="Pur-cyt_permease"/>
</dbReference>
<dbReference type="RefSeq" id="WP_061683781.1">
    <property type="nucleotide sequence ID" value="NZ_LRAD01000057.1"/>
</dbReference>
<evidence type="ECO:0000256" key="2">
    <source>
        <dbReference type="ARBA" id="ARBA00008974"/>
    </source>
</evidence>
<evidence type="ECO:0000256" key="4">
    <source>
        <dbReference type="ARBA" id="ARBA00022692"/>
    </source>
</evidence>
<feature type="transmembrane region" description="Helical" evidence="8">
    <location>
        <begin position="242"/>
        <end position="267"/>
    </location>
</feature>
<feature type="transmembrane region" description="Helical" evidence="8">
    <location>
        <begin position="429"/>
        <end position="451"/>
    </location>
</feature>
<keyword evidence="10" id="KW-1185">Reference proteome</keyword>
<keyword evidence="4 8" id="KW-0812">Transmembrane</keyword>
<feature type="transmembrane region" description="Helical" evidence="8">
    <location>
        <begin position="100"/>
        <end position="121"/>
    </location>
</feature>
<comment type="caution">
    <text evidence="9">The sequence shown here is derived from an EMBL/GenBank/DDBJ whole genome shotgun (WGS) entry which is preliminary data.</text>
</comment>
<dbReference type="GO" id="GO:0022857">
    <property type="term" value="F:transmembrane transporter activity"/>
    <property type="evidence" value="ECO:0007669"/>
    <property type="project" value="InterPro"/>
</dbReference>
<evidence type="ECO:0000256" key="1">
    <source>
        <dbReference type="ARBA" id="ARBA00004141"/>
    </source>
</evidence>
<comment type="similarity">
    <text evidence="2 7">Belongs to the purine-cytosine permease (2.A.39) family.</text>
</comment>
<dbReference type="GO" id="GO:0005886">
    <property type="term" value="C:plasma membrane"/>
    <property type="evidence" value="ECO:0007669"/>
    <property type="project" value="TreeGrafter"/>
</dbReference>
<dbReference type="EMBL" id="LRAD01000057">
    <property type="protein sequence ID" value="KXZ57537.1"/>
    <property type="molecule type" value="Genomic_DNA"/>
</dbReference>
<evidence type="ECO:0000256" key="5">
    <source>
        <dbReference type="ARBA" id="ARBA00022989"/>
    </source>
</evidence>
<dbReference type="Proteomes" id="UP000075357">
    <property type="component" value="Unassembled WGS sequence"/>
</dbReference>
<feature type="transmembrane region" description="Helical" evidence="8">
    <location>
        <begin position="328"/>
        <end position="350"/>
    </location>
</feature>
<dbReference type="PANTHER" id="PTHR31806">
    <property type="entry name" value="PURINE-CYTOSINE PERMEASE FCY2-RELATED"/>
    <property type="match status" value="1"/>
</dbReference>
<keyword evidence="6 7" id="KW-0472">Membrane</keyword>
<dbReference type="Pfam" id="PF02133">
    <property type="entry name" value="Transp_cyt_pur"/>
    <property type="match status" value="1"/>
</dbReference>
<proteinExistence type="inferred from homology"/>
<feature type="transmembrane region" description="Helical" evidence="8">
    <location>
        <begin position="34"/>
        <end position="56"/>
    </location>
</feature>
<dbReference type="InterPro" id="IPR026030">
    <property type="entry name" value="Pur-cyt_permease_Fcy2/21/22"/>
</dbReference>
<dbReference type="PATRIC" id="fig|36807.3.peg.2774"/>
<feature type="transmembrane region" description="Helical" evidence="8">
    <location>
        <begin position="398"/>
        <end position="417"/>
    </location>
</feature>
<dbReference type="PANTHER" id="PTHR31806:SF1">
    <property type="entry name" value="PURINE-CYTOSINE PERMEASE FCY2-RELATED"/>
    <property type="match status" value="1"/>
</dbReference>
<feature type="transmembrane region" description="Helical" evidence="8">
    <location>
        <begin position="273"/>
        <end position="297"/>
    </location>
</feature>
<sequence>MSTDAQLHAGEAIEHRTIDWIPPTERHGRPGSLFFVWFAANTSITALVTGALFVILGNSPLWSIPAIIIGNVLGGWVTALHSAQGPKLGVPQMIQSRAQFGYYGAILPLVLALFIYLGFYATGLVLGGQALGSLLNVDPKVGAAIFAVFSTVLAIIGYRWIHRVSHFATVLSGVVFIVLLFVILAAPQAAATIGSGEFALAPFILGISLSASWQLTFGPYIADYSRYLPESTPQRATIGWTFLGSVLGASLAMSIGALAAAVGGAAFSDNQVLYLAGLLGGFGWIVSITVVIGKLVGNTLSSYGGFMSLATIVTALGRKDVVTARSRAVYVVIISAIAYAIAALATENFLGNFTNFLLFLLYFITPWSAINLVDFYLIRHKEYDIAALFDPNGPYGKVNGLAFIAYFAGILVQIPFMNSSLYVGPIANLFGGAEVAWIIGLVVSGFIFYWFNPARRGSLATRTR</sequence>
<dbReference type="STRING" id="36807.Mlaev_02724"/>